<name>A0ABY5PCK8_9ACTN</name>
<evidence type="ECO:0000313" key="1">
    <source>
        <dbReference type="EMBL" id="UUY02277.1"/>
    </source>
</evidence>
<sequence>MAAPAELDPAAVVAASRRPGEPWFVLEQPARDAAAIAALGCVLELEDRGVGRFDRLATRWRALAGAAVCGPADGPRGSGLIATGGFAFADEGGTDAGVGGLRAARRCSSRSSRSRGAATTCA</sequence>
<accession>A0ABY5PCK8</accession>
<dbReference type="EMBL" id="CP088295">
    <property type="protein sequence ID" value="UUY02277.1"/>
    <property type="molecule type" value="Genomic_DNA"/>
</dbReference>
<organism evidence="1 2">
    <name type="scientific">Svornostia abyssi</name>
    <dbReference type="NCBI Taxonomy" id="2898438"/>
    <lineage>
        <taxon>Bacteria</taxon>
        <taxon>Bacillati</taxon>
        <taxon>Actinomycetota</taxon>
        <taxon>Thermoleophilia</taxon>
        <taxon>Solirubrobacterales</taxon>
        <taxon>Baekduiaceae</taxon>
        <taxon>Svornostia</taxon>
    </lineage>
</organism>
<reference evidence="2" key="1">
    <citation type="submission" date="2021-11" db="EMBL/GenBank/DDBJ databases">
        <title>Cultivation dependent microbiological survey of springs from the worlds oldest radium mine currently devoted to the extraction of radon-saturated water.</title>
        <authorList>
            <person name="Kapinusova G."/>
            <person name="Smrhova T."/>
            <person name="Strejcek M."/>
            <person name="Suman J."/>
            <person name="Jani K."/>
            <person name="Pajer P."/>
            <person name="Uhlik O."/>
        </authorList>
    </citation>
    <scope>NUCLEOTIDE SEQUENCE [LARGE SCALE GENOMIC DNA]</scope>
    <source>
        <strain evidence="2">J379</strain>
    </source>
</reference>
<keyword evidence="2" id="KW-1185">Reference proteome</keyword>
<dbReference type="Proteomes" id="UP001058860">
    <property type="component" value="Chromosome"/>
</dbReference>
<gene>
    <name evidence="1" type="ORF">LRS13_16360</name>
</gene>
<proteinExistence type="predicted"/>
<evidence type="ECO:0000313" key="2">
    <source>
        <dbReference type="Proteomes" id="UP001058860"/>
    </source>
</evidence>
<protein>
    <submittedName>
        <fullName evidence="1">Uncharacterized protein</fullName>
    </submittedName>
</protein>
<dbReference type="RefSeq" id="WP_353862810.1">
    <property type="nucleotide sequence ID" value="NZ_CP088295.1"/>
</dbReference>